<evidence type="ECO:0000313" key="1">
    <source>
        <dbReference type="EnsemblMetazoa" id="PPA45821.1"/>
    </source>
</evidence>
<accession>A0A8R1Z534</accession>
<organism evidence="1 2">
    <name type="scientific">Pristionchus pacificus</name>
    <name type="common">Parasitic nematode worm</name>
    <dbReference type="NCBI Taxonomy" id="54126"/>
    <lineage>
        <taxon>Eukaryota</taxon>
        <taxon>Metazoa</taxon>
        <taxon>Ecdysozoa</taxon>
        <taxon>Nematoda</taxon>
        <taxon>Chromadorea</taxon>
        <taxon>Rhabditida</taxon>
        <taxon>Rhabditina</taxon>
        <taxon>Diplogasteromorpha</taxon>
        <taxon>Diplogasteroidea</taxon>
        <taxon>Neodiplogasteridae</taxon>
        <taxon>Pristionchus</taxon>
    </lineage>
</organism>
<dbReference type="Proteomes" id="UP000005239">
    <property type="component" value="Unassembled WGS sequence"/>
</dbReference>
<name>A0A2A6BRL8_PRIPA</name>
<keyword evidence="2" id="KW-1185">Reference proteome</keyword>
<dbReference type="EnsemblMetazoa" id="PPA45821.1">
    <property type="protein sequence ID" value="PPA45821.1"/>
    <property type="gene ID" value="WBGene00284190"/>
</dbReference>
<reference evidence="2" key="1">
    <citation type="journal article" date="2008" name="Nat. Genet.">
        <title>The Pristionchus pacificus genome provides a unique perspective on nematode lifestyle and parasitism.</title>
        <authorList>
            <person name="Dieterich C."/>
            <person name="Clifton S.W."/>
            <person name="Schuster L.N."/>
            <person name="Chinwalla A."/>
            <person name="Delehaunty K."/>
            <person name="Dinkelacker I."/>
            <person name="Fulton L."/>
            <person name="Fulton R."/>
            <person name="Godfrey J."/>
            <person name="Minx P."/>
            <person name="Mitreva M."/>
            <person name="Roeseler W."/>
            <person name="Tian H."/>
            <person name="Witte H."/>
            <person name="Yang S.P."/>
            <person name="Wilson R.K."/>
            <person name="Sommer R.J."/>
        </authorList>
    </citation>
    <scope>NUCLEOTIDE SEQUENCE [LARGE SCALE GENOMIC DNA]</scope>
    <source>
        <strain evidence="2">PS312</strain>
    </source>
</reference>
<dbReference type="AlphaFoldDB" id="A0A2A6BRL8"/>
<gene>
    <name evidence="1" type="primary">WBGene00284190</name>
</gene>
<reference evidence="1" key="2">
    <citation type="submission" date="2022-06" db="UniProtKB">
        <authorList>
            <consortium name="EnsemblMetazoa"/>
        </authorList>
    </citation>
    <scope>IDENTIFICATION</scope>
    <source>
        <strain evidence="1">PS312</strain>
    </source>
</reference>
<sequence length="85" mass="9711">MGLHPLHSSLHVMTRLALIVYFRSGTLEIKDHERSKTKDHRDTATRSHHPQLLESVSLLFDQILLITKGDQLPTETFALLAQLEI</sequence>
<accession>A0A2A6BRL8</accession>
<proteinExistence type="predicted"/>
<protein>
    <submittedName>
        <fullName evidence="1">Uncharacterized protein</fullName>
    </submittedName>
</protein>
<evidence type="ECO:0000313" key="2">
    <source>
        <dbReference type="Proteomes" id="UP000005239"/>
    </source>
</evidence>